<dbReference type="GO" id="GO:0000162">
    <property type="term" value="P:L-tryptophan biosynthetic process"/>
    <property type="evidence" value="ECO:0007669"/>
    <property type="project" value="UniProtKB-KW"/>
</dbReference>
<proteinExistence type="inferred from homology"/>
<dbReference type="PANTHER" id="PTHR42894">
    <property type="entry name" value="N-(5'-PHOSPHORIBOSYL)ANTHRANILATE ISOMERASE"/>
    <property type="match status" value="1"/>
</dbReference>
<keyword evidence="7" id="KW-0413">Isomerase</keyword>
<comment type="caution">
    <text evidence="9">The sequence shown here is derived from an EMBL/GenBank/DDBJ whole genome shotgun (WGS) entry which is preliminary data.</text>
</comment>
<dbReference type="EC" id="5.3.1.24" evidence="3"/>
<organism evidence="9 10">
    <name type="scientific">Platanthera zijinensis</name>
    <dbReference type="NCBI Taxonomy" id="2320716"/>
    <lineage>
        <taxon>Eukaryota</taxon>
        <taxon>Viridiplantae</taxon>
        <taxon>Streptophyta</taxon>
        <taxon>Embryophyta</taxon>
        <taxon>Tracheophyta</taxon>
        <taxon>Spermatophyta</taxon>
        <taxon>Magnoliopsida</taxon>
        <taxon>Liliopsida</taxon>
        <taxon>Asparagales</taxon>
        <taxon>Orchidaceae</taxon>
        <taxon>Orchidoideae</taxon>
        <taxon>Orchideae</taxon>
        <taxon>Orchidinae</taxon>
        <taxon>Platanthera</taxon>
    </lineage>
</organism>
<evidence type="ECO:0000256" key="2">
    <source>
        <dbReference type="ARBA" id="ARBA00007571"/>
    </source>
</evidence>
<dbReference type="CDD" id="cd00405">
    <property type="entry name" value="PRAI"/>
    <property type="match status" value="1"/>
</dbReference>
<comment type="similarity">
    <text evidence="2">Belongs to the TrpF family.</text>
</comment>
<dbReference type="PANTHER" id="PTHR42894:SF1">
    <property type="entry name" value="N-(5'-PHOSPHORIBOSYL)ANTHRANILATE ISOMERASE"/>
    <property type="match status" value="1"/>
</dbReference>
<dbReference type="InterPro" id="IPR011060">
    <property type="entry name" value="RibuloseP-bd_barrel"/>
</dbReference>
<accession>A0AAP0BUI2</accession>
<dbReference type="Pfam" id="PF00697">
    <property type="entry name" value="PRAI"/>
    <property type="match status" value="1"/>
</dbReference>
<dbReference type="InterPro" id="IPR044643">
    <property type="entry name" value="TrpF_fam"/>
</dbReference>
<protein>
    <recommendedName>
        <fullName evidence="3">phosphoribosylanthranilate isomerase</fullName>
        <ecNumber evidence="3">5.3.1.24</ecNumber>
    </recommendedName>
</protein>
<evidence type="ECO:0000259" key="8">
    <source>
        <dbReference type="Pfam" id="PF00697"/>
    </source>
</evidence>
<sequence length="282" mass="30640">MHASSLIPINDIVKLCHFHFLTIFCSYYLGNTIRQFISQSRSLPLAKRMKACLISEFSSNSPLENVSQGAGPIVKMCGITSVRDAELAARAGASLIGFILWPNSKRSVSLSLAKEISKAARDYGAEPVGVFVDDDFGTMLKSSDAADLEFLQLHGDGSRAEIPLLLRTKRVIYVLHADENGKLLNQISNEDSSLVDWILVDSAKGGSGKGFNWQKFQIPSIKSKHGWLLAGGLHPYNVCEAIATLKPDGVDVSSGICRINGIQKDPLRISSFMSKVNSLGQS</sequence>
<evidence type="ECO:0000256" key="6">
    <source>
        <dbReference type="ARBA" id="ARBA00023141"/>
    </source>
</evidence>
<dbReference type="AlphaFoldDB" id="A0AAP0BUI2"/>
<dbReference type="InterPro" id="IPR013785">
    <property type="entry name" value="Aldolase_TIM"/>
</dbReference>
<dbReference type="SUPFAM" id="SSF51366">
    <property type="entry name" value="Ribulose-phoshate binding barrel"/>
    <property type="match status" value="1"/>
</dbReference>
<gene>
    <name evidence="9" type="ORF">KSP39_PZI005753</name>
</gene>
<evidence type="ECO:0000313" key="10">
    <source>
        <dbReference type="Proteomes" id="UP001418222"/>
    </source>
</evidence>
<keyword evidence="6" id="KW-0057">Aromatic amino acid biosynthesis</keyword>
<evidence type="ECO:0000256" key="1">
    <source>
        <dbReference type="ARBA" id="ARBA00004664"/>
    </source>
</evidence>
<dbReference type="Proteomes" id="UP001418222">
    <property type="component" value="Unassembled WGS sequence"/>
</dbReference>
<comment type="pathway">
    <text evidence="1">Amino-acid biosynthesis; L-tryptophan biosynthesis; L-tryptophan from chorismate: step 3/5.</text>
</comment>
<dbReference type="Gene3D" id="3.20.20.70">
    <property type="entry name" value="Aldolase class I"/>
    <property type="match status" value="1"/>
</dbReference>
<name>A0AAP0BUI2_9ASPA</name>
<evidence type="ECO:0000256" key="4">
    <source>
        <dbReference type="ARBA" id="ARBA00022605"/>
    </source>
</evidence>
<dbReference type="FunFam" id="3.20.20.70:FF:000075">
    <property type="entry name" value="Tryptophan biosynthesis protein TRP1"/>
    <property type="match status" value="1"/>
</dbReference>
<evidence type="ECO:0000256" key="3">
    <source>
        <dbReference type="ARBA" id="ARBA00012572"/>
    </source>
</evidence>
<keyword evidence="5" id="KW-0822">Tryptophan biosynthesis</keyword>
<feature type="domain" description="N-(5'phosphoribosyl) anthranilate isomerase (PRAI)" evidence="8">
    <location>
        <begin position="74"/>
        <end position="273"/>
    </location>
</feature>
<keyword evidence="4" id="KW-0028">Amino-acid biosynthesis</keyword>
<evidence type="ECO:0000313" key="9">
    <source>
        <dbReference type="EMBL" id="KAK8949573.1"/>
    </source>
</evidence>
<evidence type="ECO:0000256" key="7">
    <source>
        <dbReference type="ARBA" id="ARBA00023235"/>
    </source>
</evidence>
<reference evidence="9 10" key="1">
    <citation type="journal article" date="2022" name="Nat. Plants">
        <title>Genomes of leafy and leafless Platanthera orchids illuminate the evolution of mycoheterotrophy.</title>
        <authorList>
            <person name="Li M.H."/>
            <person name="Liu K.W."/>
            <person name="Li Z."/>
            <person name="Lu H.C."/>
            <person name="Ye Q.L."/>
            <person name="Zhang D."/>
            <person name="Wang J.Y."/>
            <person name="Li Y.F."/>
            <person name="Zhong Z.M."/>
            <person name="Liu X."/>
            <person name="Yu X."/>
            <person name="Liu D.K."/>
            <person name="Tu X.D."/>
            <person name="Liu B."/>
            <person name="Hao Y."/>
            <person name="Liao X.Y."/>
            <person name="Jiang Y.T."/>
            <person name="Sun W.H."/>
            <person name="Chen J."/>
            <person name="Chen Y.Q."/>
            <person name="Ai Y."/>
            <person name="Zhai J.W."/>
            <person name="Wu S.S."/>
            <person name="Zhou Z."/>
            <person name="Hsiao Y.Y."/>
            <person name="Wu W.L."/>
            <person name="Chen Y.Y."/>
            <person name="Lin Y.F."/>
            <person name="Hsu J.L."/>
            <person name="Li C.Y."/>
            <person name="Wang Z.W."/>
            <person name="Zhao X."/>
            <person name="Zhong W.Y."/>
            <person name="Ma X.K."/>
            <person name="Ma L."/>
            <person name="Huang J."/>
            <person name="Chen G.Z."/>
            <person name="Huang M.Z."/>
            <person name="Huang L."/>
            <person name="Peng D.H."/>
            <person name="Luo Y.B."/>
            <person name="Zou S.Q."/>
            <person name="Chen S.P."/>
            <person name="Lan S."/>
            <person name="Tsai W.C."/>
            <person name="Van de Peer Y."/>
            <person name="Liu Z.J."/>
        </authorList>
    </citation>
    <scope>NUCLEOTIDE SEQUENCE [LARGE SCALE GENOMIC DNA]</scope>
    <source>
        <strain evidence="9">Lor287</strain>
    </source>
</reference>
<dbReference type="HAMAP" id="MF_00135">
    <property type="entry name" value="PRAI"/>
    <property type="match status" value="1"/>
</dbReference>
<dbReference type="InterPro" id="IPR001240">
    <property type="entry name" value="PRAI_dom"/>
</dbReference>
<dbReference type="GO" id="GO:0004640">
    <property type="term" value="F:phosphoribosylanthranilate isomerase activity"/>
    <property type="evidence" value="ECO:0007669"/>
    <property type="project" value="UniProtKB-EC"/>
</dbReference>
<dbReference type="EMBL" id="JBBWWQ010000004">
    <property type="protein sequence ID" value="KAK8949573.1"/>
    <property type="molecule type" value="Genomic_DNA"/>
</dbReference>
<evidence type="ECO:0000256" key="5">
    <source>
        <dbReference type="ARBA" id="ARBA00022822"/>
    </source>
</evidence>
<keyword evidence="10" id="KW-1185">Reference proteome</keyword>